<proteinExistence type="predicted"/>
<dbReference type="OrthoDB" id="773318at2"/>
<sequence>MSKNDYQLVRKQKITPETAVNLLKSYGTVITLDEARIILVIMYKFAKLSIEQQKKLITGNKGDLEI</sequence>
<name>A0A1H8KQC3_9SPHI</name>
<gene>
    <name evidence="1" type="ORF">SAMN05192574_104721</name>
</gene>
<dbReference type="Proteomes" id="UP000198942">
    <property type="component" value="Unassembled WGS sequence"/>
</dbReference>
<protein>
    <submittedName>
        <fullName evidence="1">Uncharacterized protein</fullName>
    </submittedName>
</protein>
<organism evidence="1 2">
    <name type="scientific">Mucilaginibacter gossypiicola</name>
    <dbReference type="NCBI Taxonomy" id="551995"/>
    <lineage>
        <taxon>Bacteria</taxon>
        <taxon>Pseudomonadati</taxon>
        <taxon>Bacteroidota</taxon>
        <taxon>Sphingobacteriia</taxon>
        <taxon>Sphingobacteriales</taxon>
        <taxon>Sphingobacteriaceae</taxon>
        <taxon>Mucilaginibacter</taxon>
    </lineage>
</organism>
<dbReference type="EMBL" id="FOCL01000004">
    <property type="protein sequence ID" value="SEN95100.1"/>
    <property type="molecule type" value="Genomic_DNA"/>
</dbReference>
<reference evidence="2" key="1">
    <citation type="submission" date="2016-10" db="EMBL/GenBank/DDBJ databases">
        <authorList>
            <person name="Varghese N."/>
            <person name="Submissions S."/>
        </authorList>
    </citation>
    <scope>NUCLEOTIDE SEQUENCE [LARGE SCALE GENOMIC DNA]</scope>
    <source>
        <strain evidence="2">Gh-48</strain>
    </source>
</reference>
<evidence type="ECO:0000313" key="1">
    <source>
        <dbReference type="EMBL" id="SEN95100.1"/>
    </source>
</evidence>
<dbReference type="STRING" id="551995.SAMN05192574_104721"/>
<dbReference type="AlphaFoldDB" id="A0A1H8KQC3"/>
<evidence type="ECO:0000313" key="2">
    <source>
        <dbReference type="Proteomes" id="UP000198942"/>
    </source>
</evidence>
<accession>A0A1H8KQC3</accession>
<keyword evidence="2" id="KW-1185">Reference proteome</keyword>